<proteinExistence type="predicted"/>
<keyword evidence="3" id="KW-1185">Reference proteome</keyword>
<evidence type="ECO:0000256" key="1">
    <source>
        <dbReference type="SAM" id="MobiDB-lite"/>
    </source>
</evidence>
<gene>
    <name evidence="2" type="ORF">NDU88_007780</name>
</gene>
<evidence type="ECO:0000313" key="2">
    <source>
        <dbReference type="EMBL" id="KAJ1155044.1"/>
    </source>
</evidence>
<dbReference type="Proteomes" id="UP001066276">
    <property type="component" value="Chromosome 5"/>
</dbReference>
<feature type="region of interest" description="Disordered" evidence="1">
    <location>
        <begin position="29"/>
        <end position="73"/>
    </location>
</feature>
<organism evidence="2 3">
    <name type="scientific">Pleurodeles waltl</name>
    <name type="common">Iberian ribbed newt</name>
    <dbReference type="NCBI Taxonomy" id="8319"/>
    <lineage>
        <taxon>Eukaryota</taxon>
        <taxon>Metazoa</taxon>
        <taxon>Chordata</taxon>
        <taxon>Craniata</taxon>
        <taxon>Vertebrata</taxon>
        <taxon>Euteleostomi</taxon>
        <taxon>Amphibia</taxon>
        <taxon>Batrachia</taxon>
        <taxon>Caudata</taxon>
        <taxon>Salamandroidea</taxon>
        <taxon>Salamandridae</taxon>
        <taxon>Pleurodelinae</taxon>
        <taxon>Pleurodeles</taxon>
    </lineage>
</organism>
<evidence type="ECO:0000313" key="3">
    <source>
        <dbReference type="Proteomes" id="UP001066276"/>
    </source>
</evidence>
<dbReference type="AlphaFoldDB" id="A0AAV7RV22"/>
<reference evidence="2" key="1">
    <citation type="journal article" date="2022" name="bioRxiv">
        <title>Sequencing and chromosome-scale assembly of the giantPleurodeles waltlgenome.</title>
        <authorList>
            <person name="Brown T."/>
            <person name="Elewa A."/>
            <person name="Iarovenko S."/>
            <person name="Subramanian E."/>
            <person name="Araus A.J."/>
            <person name="Petzold A."/>
            <person name="Susuki M."/>
            <person name="Suzuki K.-i.T."/>
            <person name="Hayashi T."/>
            <person name="Toyoda A."/>
            <person name="Oliveira C."/>
            <person name="Osipova E."/>
            <person name="Leigh N.D."/>
            <person name="Simon A."/>
            <person name="Yun M.H."/>
        </authorList>
    </citation>
    <scope>NUCLEOTIDE SEQUENCE</scope>
    <source>
        <strain evidence="2">20211129_DDA</strain>
        <tissue evidence="2">Liver</tissue>
    </source>
</reference>
<sequence length="105" mass="11687">MVNIQRNGRYITRNASWFKREVVWDEKDAEHSLEEEEEDMACEPPSRMDEGEVQSGVVPPGSGASQVPMNPAMGCQENLSAGVRVTTCPPARLPANDSEILFDFF</sequence>
<accession>A0AAV7RV22</accession>
<dbReference type="EMBL" id="JANPWB010000009">
    <property type="protein sequence ID" value="KAJ1155044.1"/>
    <property type="molecule type" value="Genomic_DNA"/>
</dbReference>
<comment type="caution">
    <text evidence="2">The sequence shown here is derived from an EMBL/GenBank/DDBJ whole genome shotgun (WGS) entry which is preliminary data.</text>
</comment>
<name>A0AAV7RV22_PLEWA</name>
<protein>
    <submittedName>
        <fullName evidence="2">Uncharacterized protein</fullName>
    </submittedName>
</protein>